<feature type="region of interest" description="Disordered" evidence="4">
    <location>
        <begin position="228"/>
        <end position="258"/>
    </location>
</feature>
<evidence type="ECO:0000256" key="3">
    <source>
        <dbReference type="ARBA" id="ARBA00023136"/>
    </source>
</evidence>
<accession>A0AAE2C2H7</accession>
<evidence type="ECO:0000256" key="4">
    <source>
        <dbReference type="SAM" id="MobiDB-lite"/>
    </source>
</evidence>
<comment type="caution">
    <text evidence="6">The sequence shown here is derived from an EMBL/GenBank/DDBJ whole genome shotgun (WGS) entry which is preliminary data.</text>
</comment>
<organism evidence="6 7">
    <name type="scientific">Sesamum angolense</name>
    <dbReference type="NCBI Taxonomy" id="2727404"/>
    <lineage>
        <taxon>Eukaryota</taxon>
        <taxon>Viridiplantae</taxon>
        <taxon>Streptophyta</taxon>
        <taxon>Embryophyta</taxon>
        <taxon>Tracheophyta</taxon>
        <taxon>Spermatophyta</taxon>
        <taxon>Magnoliopsida</taxon>
        <taxon>eudicotyledons</taxon>
        <taxon>Gunneridae</taxon>
        <taxon>Pentapetalae</taxon>
        <taxon>asterids</taxon>
        <taxon>lamiids</taxon>
        <taxon>Lamiales</taxon>
        <taxon>Pedaliaceae</taxon>
        <taxon>Sesamum</taxon>
    </lineage>
</organism>
<dbReference type="AlphaFoldDB" id="A0AAE2C2H7"/>
<keyword evidence="3 5" id="KW-0472">Membrane</keyword>
<protein>
    <submittedName>
        <fullName evidence="6">WAT1-related protein</fullName>
    </submittedName>
</protein>
<reference evidence="6" key="2">
    <citation type="journal article" date="2024" name="Plant">
        <title>Genomic evolution and insights into agronomic trait innovations of Sesamum species.</title>
        <authorList>
            <person name="Miao H."/>
            <person name="Wang L."/>
            <person name="Qu L."/>
            <person name="Liu H."/>
            <person name="Sun Y."/>
            <person name="Le M."/>
            <person name="Wang Q."/>
            <person name="Wei S."/>
            <person name="Zheng Y."/>
            <person name="Lin W."/>
            <person name="Duan Y."/>
            <person name="Cao H."/>
            <person name="Xiong S."/>
            <person name="Wang X."/>
            <person name="Wei L."/>
            <person name="Li C."/>
            <person name="Ma Q."/>
            <person name="Ju M."/>
            <person name="Zhao R."/>
            <person name="Li G."/>
            <person name="Mu C."/>
            <person name="Tian Q."/>
            <person name="Mei H."/>
            <person name="Zhang T."/>
            <person name="Gao T."/>
            <person name="Zhang H."/>
        </authorList>
    </citation>
    <scope>NUCLEOTIDE SEQUENCE</scope>
    <source>
        <strain evidence="6">K16</strain>
    </source>
</reference>
<keyword evidence="2 5" id="KW-1133">Transmembrane helix</keyword>
<keyword evidence="7" id="KW-1185">Reference proteome</keyword>
<keyword evidence="1 5" id="KW-0812">Transmembrane</keyword>
<reference evidence="6" key="1">
    <citation type="submission" date="2020-06" db="EMBL/GenBank/DDBJ databases">
        <authorList>
            <person name="Li T."/>
            <person name="Hu X."/>
            <person name="Zhang T."/>
            <person name="Song X."/>
            <person name="Zhang H."/>
            <person name="Dai N."/>
            <person name="Sheng W."/>
            <person name="Hou X."/>
            <person name="Wei L."/>
        </authorList>
    </citation>
    <scope>NUCLEOTIDE SEQUENCE</scope>
    <source>
        <strain evidence="6">K16</strain>
        <tissue evidence="6">Leaf</tissue>
    </source>
</reference>
<gene>
    <name evidence="6" type="ORF">Sango_0636000</name>
</gene>
<name>A0AAE2C2H7_9LAMI</name>
<sequence length="459" mass="50824">MVQSRGIGDNIGGCCSTSVAAYWDIIGRYKWLPYSIMLDDILFTCLCSRNVSKDTSGFTDHHFCLLASIQEIGLIPCVPQHPIDGEKEIIVYVIQLLMCRLHPFMKSYPKMEARVHGSNLTSSSATSALGNLVPAITFIMAYTIGLEKLRLQSTRSVAKIIGIVVCVSGAVAIVLLKGPKLLNEEFMLIRPTSLHGLRNQWLIGCLFVFGSSCSWSLWLILQEKEETKGEGRDEEEEEEAADGKGWADLGDEGAGAAEEGGGDDTLIFWQATTVVFSFVQHILFSFEWASGLMINKQKLAVVFSKNVDSTQLALASILGVSVVPKHDKYLERGPESENSLACMGQIVSRKVDGGLRYRRLNESNITLLPKQAWRIAFDRDGQPCFPRPSTFQLIFRPTSLSEETKVATLILPSGGWKSDLVQTEFHSLDAGSVMSIELQGTDSWDELVWHFENKGRFSV</sequence>
<feature type="transmembrane region" description="Helical" evidence="5">
    <location>
        <begin position="125"/>
        <end position="145"/>
    </location>
</feature>
<feature type="transmembrane region" description="Helical" evidence="5">
    <location>
        <begin position="157"/>
        <end position="176"/>
    </location>
</feature>
<dbReference type="Proteomes" id="UP001289374">
    <property type="component" value="Unassembled WGS sequence"/>
</dbReference>
<dbReference type="EMBL" id="JACGWL010000003">
    <property type="protein sequence ID" value="KAK4406295.1"/>
    <property type="molecule type" value="Genomic_DNA"/>
</dbReference>
<dbReference type="GO" id="GO:0016020">
    <property type="term" value="C:membrane"/>
    <property type="evidence" value="ECO:0007669"/>
    <property type="project" value="InterPro"/>
</dbReference>
<dbReference type="InterPro" id="IPR030184">
    <property type="entry name" value="WAT1-related"/>
</dbReference>
<evidence type="ECO:0000256" key="2">
    <source>
        <dbReference type="ARBA" id="ARBA00022989"/>
    </source>
</evidence>
<dbReference type="PANTHER" id="PTHR31218">
    <property type="entry name" value="WAT1-RELATED PROTEIN"/>
    <property type="match status" value="1"/>
</dbReference>
<feature type="transmembrane region" description="Helical" evidence="5">
    <location>
        <begin position="201"/>
        <end position="221"/>
    </location>
</feature>
<evidence type="ECO:0000313" key="6">
    <source>
        <dbReference type="EMBL" id="KAK4406295.1"/>
    </source>
</evidence>
<evidence type="ECO:0000256" key="1">
    <source>
        <dbReference type="ARBA" id="ARBA00022692"/>
    </source>
</evidence>
<dbReference type="GO" id="GO:0022857">
    <property type="term" value="F:transmembrane transporter activity"/>
    <property type="evidence" value="ECO:0007669"/>
    <property type="project" value="InterPro"/>
</dbReference>
<proteinExistence type="predicted"/>
<evidence type="ECO:0000256" key="5">
    <source>
        <dbReference type="SAM" id="Phobius"/>
    </source>
</evidence>
<evidence type="ECO:0000313" key="7">
    <source>
        <dbReference type="Proteomes" id="UP001289374"/>
    </source>
</evidence>